<keyword evidence="4" id="KW-0548">Nucleotidyltransferase</keyword>
<reference evidence="4" key="1">
    <citation type="journal article" date="2022" name="Int. J. Mol. Sci.">
        <title>Draft Genome of Tanacetum Coccineum: Genomic Comparison of Closely Related Tanacetum-Family Plants.</title>
        <authorList>
            <person name="Yamashiro T."/>
            <person name="Shiraishi A."/>
            <person name="Nakayama K."/>
            <person name="Satake H."/>
        </authorList>
    </citation>
    <scope>NUCLEOTIDE SEQUENCE</scope>
</reference>
<dbReference type="GO" id="GO:0003964">
    <property type="term" value="F:RNA-directed DNA polymerase activity"/>
    <property type="evidence" value="ECO:0007669"/>
    <property type="project" value="UniProtKB-KW"/>
</dbReference>
<feature type="compositionally biased region" description="Polar residues" evidence="1">
    <location>
        <begin position="596"/>
        <end position="606"/>
    </location>
</feature>
<name>A0ABQ4XME8_9ASTR</name>
<feature type="domain" description="Nal1 C-terminal" evidence="3">
    <location>
        <begin position="895"/>
        <end position="931"/>
    </location>
</feature>
<keyword evidence="4" id="KW-0808">Transferase</keyword>
<dbReference type="InterPro" id="IPR057906">
    <property type="entry name" value="Nal1"/>
</dbReference>
<evidence type="ECO:0000256" key="1">
    <source>
        <dbReference type="SAM" id="MobiDB-lite"/>
    </source>
</evidence>
<proteinExistence type="predicted"/>
<feature type="region of interest" description="Disordered" evidence="1">
    <location>
        <begin position="496"/>
        <end position="519"/>
    </location>
</feature>
<dbReference type="EMBL" id="BQNB010009628">
    <property type="protein sequence ID" value="GJS66143.1"/>
    <property type="molecule type" value="Genomic_DNA"/>
</dbReference>
<feature type="region of interest" description="Disordered" evidence="1">
    <location>
        <begin position="424"/>
        <end position="445"/>
    </location>
</feature>
<comment type="caution">
    <text evidence="4">The sequence shown here is derived from an EMBL/GenBank/DDBJ whole genome shotgun (WGS) entry which is preliminary data.</text>
</comment>
<keyword evidence="5" id="KW-1185">Reference proteome</keyword>
<evidence type="ECO:0000259" key="2">
    <source>
        <dbReference type="Pfam" id="PF03732"/>
    </source>
</evidence>
<feature type="compositionally biased region" description="Low complexity" evidence="1">
    <location>
        <begin position="436"/>
        <end position="445"/>
    </location>
</feature>
<evidence type="ECO:0000313" key="5">
    <source>
        <dbReference type="Proteomes" id="UP001151760"/>
    </source>
</evidence>
<dbReference type="PANTHER" id="PTHR31521:SF3">
    <property type="entry name" value="TRYPSIN FAMILY PROTEIN"/>
    <property type="match status" value="1"/>
</dbReference>
<organism evidence="4 5">
    <name type="scientific">Tanacetum coccineum</name>
    <dbReference type="NCBI Taxonomy" id="301880"/>
    <lineage>
        <taxon>Eukaryota</taxon>
        <taxon>Viridiplantae</taxon>
        <taxon>Streptophyta</taxon>
        <taxon>Embryophyta</taxon>
        <taxon>Tracheophyta</taxon>
        <taxon>Spermatophyta</taxon>
        <taxon>Magnoliopsida</taxon>
        <taxon>eudicotyledons</taxon>
        <taxon>Gunneridae</taxon>
        <taxon>Pentapetalae</taxon>
        <taxon>asterids</taxon>
        <taxon>campanulids</taxon>
        <taxon>Asterales</taxon>
        <taxon>Asteraceae</taxon>
        <taxon>Asteroideae</taxon>
        <taxon>Anthemideae</taxon>
        <taxon>Anthemidinae</taxon>
        <taxon>Tanacetum</taxon>
    </lineage>
</organism>
<feature type="compositionally biased region" description="Low complexity" evidence="1">
    <location>
        <begin position="578"/>
        <end position="588"/>
    </location>
</feature>
<dbReference type="Proteomes" id="UP001151760">
    <property type="component" value="Unassembled WGS sequence"/>
</dbReference>
<keyword evidence="4" id="KW-0695">RNA-directed DNA polymerase</keyword>
<feature type="compositionally biased region" description="Basic and acidic residues" evidence="1">
    <location>
        <begin position="552"/>
        <end position="562"/>
    </location>
</feature>
<feature type="domain" description="Retrotransposon gag" evidence="2">
    <location>
        <begin position="109"/>
        <end position="180"/>
    </location>
</feature>
<gene>
    <name evidence="4" type="ORF">Tco_0680707</name>
</gene>
<feature type="region of interest" description="Disordered" evidence="1">
    <location>
        <begin position="547"/>
        <end position="618"/>
    </location>
</feature>
<dbReference type="Pfam" id="PF03732">
    <property type="entry name" value="Retrotrans_gag"/>
    <property type="match status" value="1"/>
</dbReference>
<evidence type="ECO:0000259" key="3">
    <source>
        <dbReference type="Pfam" id="PF25819"/>
    </source>
</evidence>
<accession>A0ABQ4XME8</accession>
<dbReference type="PANTHER" id="PTHR31521">
    <property type="entry name" value="EXPRESSED PROTEIN"/>
    <property type="match status" value="1"/>
</dbReference>
<evidence type="ECO:0000313" key="4">
    <source>
        <dbReference type="EMBL" id="GJS66143.1"/>
    </source>
</evidence>
<reference evidence="4" key="2">
    <citation type="submission" date="2022-01" db="EMBL/GenBank/DDBJ databases">
        <authorList>
            <person name="Yamashiro T."/>
            <person name="Shiraishi A."/>
            <person name="Satake H."/>
            <person name="Nakayama K."/>
        </authorList>
    </citation>
    <scope>NUCLEOTIDE SEQUENCE</scope>
</reference>
<dbReference type="InterPro" id="IPR005162">
    <property type="entry name" value="Retrotrans_gag_dom"/>
</dbReference>
<dbReference type="InterPro" id="IPR057904">
    <property type="entry name" value="Nal1_C"/>
</dbReference>
<sequence length="933" mass="106355">MPIFDCLASWMRRMYSAGYAVLGLEYTRFLVKSKRWSWPFPSSLFHRTHQRRAWGHLLLELSCSARSLLPFHPLGTNDEDTHEHVQRVLEIADLFHFPDITHDIVMLRVFPITLKGPALRWINRLSAGLVTTWDLLEKAFIRQYCPPFKTTKKLEIIRNFKQEMDETLYSAWERYNDLLPNNVDTMKPKEDIHVIQASFKKYEGEHLTMEYPLEKEDKAVKNVKERTTMGKEYVKEPVPSNLPAQFLGNPYKTRKTIYEIGIPKEIKEDEGDINDSYDITVKDVERLRKILTPPIHALPNLKPIVQPYMPLELVYNKAKVVKEEEHDYDIPLREHHLNEFGEEFADNTRVFEKIDSNPVNDLKELLKTYDFENFIRKLKHQLSQSSHETGSLYKEMELEVSLTRVRVVERFCIGLTTKGNVGSQTNDLPVSRDDTPLIPTDTPTTSPIVPTILPIAPTIQYTSLFVCTDSSDSNTPERPPSQDPYEVPVARWRSRVVGRSSPQSPLIRQILPAPPSLPRRPAMLTVRKRVGPLATHRLALRYSAGYSSSDHFTSDDSSRDSPSDSSSETSLDYHSDTSSDSSLRHSSSGYAISDSPCDSLTATSARPSRERHRSPTTLVLVASPVREALSPVRVDLLPPRKRIRDFDSVTDFEVSSEEGFASYVPREIDLEVDVDDTRGTDVRVKMETAAEEEADSSARGTIEIGVDRVTHVVVSDDIGEPVREDFPEWVSADGSLEVMQRGLDVVMQELYDRMMEIPVHRVGVIESVQRDQRLRGMLGVKRQRVDRLRRSMSYVQRDLRQIRRFRFYDHVRIEGLETYARRHLGYRPSICSIIVRVAISSIWSSSSRLNEQDDGDEWLTPIQCLPTILEGPGSVVCDVDVDEFSYFGAPELASKEQLYTEIMDDLRGSGSCIGSGSQVASQETYGSLGAIDD</sequence>
<protein>
    <submittedName>
        <fullName evidence="4">Reverse transcriptase domain-containing protein</fullName>
    </submittedName>
</protein>
<dbReference type="Pfam" id="PF25819">
    <property type="entry name" value="Nal1_C"/>
    <property type="match status" value="1"/>
</dbReference>